<evidence type="ECO:0008006" key="3">
    <source>
        <dbReference type="Google" id="ProtNLM"/>
    </source>
</evidence>
<protein>
    <recommendedName>
        <fullName evidence="3">Transposase MuDR plant domain-containing protein</fullName>
    </recommendedName>
</protein>
<evidence type="ECO:0000313" key="1">
    <source>
        <dbReference type="EMBL" id="MCL7049485.1"/>
    </source>
</evidence>
<proteinExistence type="predicted"/>
<dbReference type="Proteomes" id="UP001177140">
    <property type="component" value="Unassembled WGS sequence"/>
</dbReference>
<keyword evidence="2" id="KW-1185">Reference proteome</keyword>
<sequence length="145" mass="17237">MARKSYMDEGNEVAKNYISDTWADIFDDTHQFFHGGIESVRIALDKYRLRTGYKLEKVKIDQTRLTYRCVSKPNFKCSWHLHTVAVNKSNEVFKIKKYVKKAHLWSWNASEKSNKNIDNWMWFMKNLKECVDDREITFITDNGEG</sequence>
<evidence type="ECO:0000313" key="2">
    <source>
        <dbReference type="Proteomes" id="UP001177140"/>
    </source>
</evidence>
<reference evidence="1" key="1">
    <citation type="submission" date="2022-03" db="EMBL/GenBank/DDBJ databases">
        <title>A functionally conserved STORR gene fusion in Papaver species that diverged 16.8 million years ago.</title>
        <authorList>
            <person name="Catania T."/>
        </authorList>
    </citation>
    <scope>NUCLEOTIDE SEQUENCE</scope>
    <source>
        <strain evidence="1">S-191538</strain>
    </source>
</reference>
<comment type="caution">
    <text evidence="1">The sequence shown here is derived from an EMBL/GenBank/DDBJ whole genome shotgun (WGS) entry which is preliminary data.</text>
</comment>
<name>A0AA42B2Y6_PAPNU</name>
<dbReference type="EMBL" id="JAJJMA010316572">
    <property type="protein sequence ID" value="MCL7049485.1"/>
    <property type="molecule type" value="Genomic_DNA"/>
</dbReference>
<dbReference type="AlphaFoldDB" id="A0AA42B2Y6"/>
<accession>A0AA42B2Y6</accession>
<organism evidence="1 2">
    <name type="scientific">Papaver nudicaule</name>
    <name type="common">Iceland poppy</name>
    <dbReference type="NCBI Taxonomy" id="74823"/>
    <lineage>
        <taxon>Eukaryota</taxon>
        <taxon>Viridiplantae</taxon>
        <taxon>Streptophyta</taxon>
        <taxon>Embryophyta</taxon>
        <taxon>Tracheophyta</taxon>
        <taxon>Spermatophyta</taxon>
        <taxon>Magnoliopsida</taxon>
        <taxon>Ranunculales</taxon>
        <taxon>Papaveraceae</taxon>
        <taxon>Papaveroideae</taxon>
        <taxon>Papaver</taxon>
    </lineage>
</organism>
<gene>
    <name evidence="1" type="ORF">MKW94_007084</name>
</gene>